<protein>
    <submittedName>
        <fullName evidence="1">Uncharacterized protein</fullName>
    </submittedName>
</protein>
<name>A0A0F7L170_9VIRU</name>
<organism evidence="1">
    <name type="scientific">uncultured marine virus</name>
    <dbReference type="NCBI Taxonomy" id="186617"/>
    <lineage>
        <taxon>Viruses</taxon>
        <taxon>environmental samples</taxon>
    </lineage>
</organism>
<reference evidence="1" key="2">
    <citation type="submission" date="2015-03" db="EMBL/GenBank/DDBJ databases">
        <authorList>
            <person name="Chow C.-E.T."/>
            <person name="Winget D.M."/>
            <person name="White R.A.III."/>
            <person name="Hallam S.J."/>
            <person name="Suttle C.A."/>
        </authorList>
    </citation>
    <scope>NUCLEOTIDE SEQUENCE</scope>
    <source>
        <strain evidence="1">Anoxic3_6</strain>
    </source>
</reference>
<sequence>MEAIRKKIRKSYKGGEIMEIKVSIKNVYGVERIYPKCKISTSFSRLMRKRTFDREEIQEIKTMGYSVEVVTEQL</sequence>
<dbReference type="EMBL" id="KR029581">
    <property type="protein sequence ID" value="AKH46304.1"/>
    <property type="molecule type" value="Genomic_DNA"/>
</dbReference>
<reference evidence="1" key="1">
    <citation type="journal article" date="2015" name="Front. Microbiol.">
        <title>Combining genomic sequencing methods to explore viral diversity and reveal potential virus-host interactions.</title>
        <authorList>
            <person name="Chow C.E."/>
            <person name="Winget D.M."/>
            <person name="White R.A.III."/>
            <person name="Hallam S.J."/>
            <person name="Suttle C.A."/>
        </authorList>
    </citation>
    <scope>NUCLEOTIDE SEQUENCE</scope>
    <source>
        <strain evidence="1">Anoxic3_6</strain>
    </source>
</reference>
<proteinExistence type="predicted"/>
<accession>A0A0F7L170</accession>
<evidence type="ECO:0000313" key="1">
    <source>
        <dbReference type="EMBL" id="AKH46304.1"/>
    </source>
</evidence>